<dbReference type="EMBL" id="PYFT01000001">
    <property type="protein sequence ID" value="PSR57428.1"/>
    <property type="molecule type" value="Genomic_DNA"/>
</dbReference>
<dbReference type="SUPFAM" id="SSF55729">
    <property type="entry name" value="Acyl-CoA N-acyltransferases (Nat)"/>
    <property type="match status" value="1"/>
</dbReference>
<dbReference type="InterPro" id="IPR016181">
    <property type="entry name" value="Acyl_CoA_acyltransferase"/>
</dbReference>
<sequence length="193" mass="22957">MIKADYKDKKLVVDILTLSFAANQSVNYIIKQGNNQLERIQYLMEYSFEVCYLFGDIFLTEDRNACALILYPDKKKTTFTSIILDAKLIFFGIGLMNIKKTLSREALIKEIHPKEPMYYLWFIGVHPKYQNKGMGTKLLKEILRDSYLKKRTIYLETSTLKNLPWYQKLGFHIYYELDLGYTLFFLKRYFSEK</sequence>
<dbReference type="InterPro" id="IPR052523">
    <property type="entry name" value="Trichothecene_AcTrans"/>
</dbReference>
<dbReference type="PANTHER" id="PTHR42791:SF1">
    <property type="entry name" value="N-ACETYLTRANSFERASE DOMAIN-CONTAINING PROTEIN"/>
    <property type="match status" value="1"/>
</dbReference>
<keyword evidence="2" id="KW-0808">Transferase</keyword>
<dbReference type="Gene3D" id="3.40.630.30">
    <property type="match status" value="1"/>
</dbReference>
<evidence type="ECO:0000313" key="3">
    <source>
        <dbReference type="Proteomes" id="UP000240357"/>
    </source>
</evidence>
<dbReference type="OrthoDB" id="1452841at2"/>
<evidence type="ECO:0000313" key="2">
    <source>
        <dbReference type="EMBL" id="PSR57428.1"/>
    </source>
</evidence>
<dbReference type="InterPro" id="IPR000182">
    <property type="entry name" value="GNAT_dom"/>
</dbReference>
<dbReference type="Pfam" id="PF13508">
    <property type="entry name" value="Acetyltransf_7"/>
    <property type="match status" value="1"/>
</dbReference>
<comment type="caution">
    <text evidence="2">The sequence shown here is derived from an EMBL/GenBank/DDBJ whole genome shotgun (WGS) entry which is preliminary data.</text>
</comment>
<protein>
    <submittedName>
        <fullName evidence="2">N-acetyltransferase</fullName>
    </submittedName>
</protein>
<keyword evidence="3" id="KW-1185">Reference proteome</keyword>
<proteinExistence type="predicted"/>
<dbReference type="PROSITE" id="PS51186">
    <property type="entry name" value="GNAT"/>
    <property type="match status" value="1"/>
</dbReference>
<evidence type="ECO:0000259" key="1">
    <source>
        <dbReference type="PROSITE" id="PS51186"/>
    </source>
</evidence>
<name>A0A2T2YPL3_9BACT</name>
<dbReference type="CDD" id="cd04301">
    <property type="entry name" value="NAT_SF"/>
    <property type="match status" value="1"/>
</dbReference>
<organism evidence="2 3">
    <name type="scientific">Adhaeribacter arboris</name>
    <dbReference type="NCBI Taxonomy" id="2072846"/>
    <lineage>
        <taxon>Bacteria</taxon>
        <taxon>Pseudomonadati</taxon>
        <taxon>Bacteroidota</taxon>
        <taxon>Cytophagia</taxon>
        <taxon>Cytophagales</taxon>
        <taxon>Hymenobacteraceae</taxon>
        <taxon>Adhaeribacter</taxon>
    </lineage>
</organism>
<dbReference type="GO" id="GO:0016747">
    <property type="term" value="F:acyltransferase activity, transferring groups other than amino-acyl groups"/>
    <property type="evidence" value="ECO:0007669"/>
    <property type="project" value="InterPro"/>
</dbReference>
<dbReference type="RefSeq" id="WP_106933594.1">
    <property type="nucleotide sequence ID" value="NZ_PYFT01000001.1"/>
</dbReference>
<feature type="domain" description="N-acetyltransferase" evidence="1">
    <location>
        <begin position="28"/>
        <end position="191"/>
    </location>
</feature>
<reference evidence="2 3" key="1">
    <citation type="submission" date="2018-03" db="EMBL/GenBank/DDBJ databases">
        <title>Adhaeribacter sp. HMF7605 Genome sequencing and assembly.</title>
        <authorList>
            <person name="Kang H."/>
            <person name="Kang J."/>
            <person name="Cha I."/>
            <person name="Kim H."/>
            <person name="Joh K."/>
        </authorList>
    </citation>
    <scope>NUCLEOTIDE SEQUENCE [LARGE SCALE GENOMIC DNA]</scope>
    <source>
        <strain evidence="2 3">HMF7605</strain>
    </source>
</reference>
<dbReference type="Proteomes" id="UP000240357">
    <property type="component" value="Unassembled WGS sequence"/>
</dbReference>
<dbReference type="PANTHER" id="PTHR42791">
    <property type="entry name" value="GNAT FAMILY ACETYLTRANSFERASE"/>
    <property type="match status" value="1"/>
</dbReference>
<dbReference type="AlphaFoldDB" id="A0A2T2YPL3"/>
<accession>A0A2T2YPL3</accession>
<gene>
    <name evidence="2" type="ORF">AHMF7605_23770</name>
</gene>